<dbReference type="InterPro" id="IPR058624">
    <property type="entry name" value="MdtA-like_HH"/>
</dbReference>
<feature type="compositionally biased region" description="Low complexity" evidence="6">
    <location>
        <begin position="285"/>
        <end position="308"/>
    </location>
</feature>
<keyword evidence="7" id="KW-1133">Transmembrane helix</keyword>
<keyword evidence="7" id="KW-0812">Transmembrane</keyword>
<feature type="domain" description="Multidrug resistance protein MdtA-like barrel-sandwich hybrid" evidence="9">
    <location>
        <begin position="78"/>
        <end position="231"/>
    </location>
</feature>
<gene>
    <name evidence="11" type="primary">macA</name>
    <name evidence="11" type="ordered locus">Dda3937_01420</name>
</gene>
<dbReference type="InterPro" id="IPR058627">
    <property type="entry name" value="MdtA-like_C"/>
</dbReference>
<dbReference type="InterPro" id="IPR058625">
    <property type="entry name" value="MdtA-like_BSH"/>
</dbReference>
<evidence type="ECO:0000256" key="6">
    <source>
        <dbReference type="SAM" id="MobiDB-lite"/>
    </source>
</evidence>
<feature type="coiled-coil region" evidence="5">
    <location>
        <begin position="163"/>
        <end position="190"/>
    </location>
</feature>
<reference evidence="11 12" key="1">
    <citation type="journal article" date="2011" name="J. Bacteriol.">
        <title>Genome sequence of the plant-pathogenic bacterium Dickeya dadantii 3937.</title>
        <authorList>
            <person name="Glasner J.D."/>
            <person name="Yang C.H."/>
            <person name="Reverchon S."/>
            <person name="Hugouvieux-Cotte-Pattat N."/>
            <person name="Condemine G."/>
            <person name="Bohin J.P."/>
            <person name="Van Gijsegem F."/>
            <person name="Yang S."/>
            <person name="Franza T."/>
            <person name="Expert D."/>
            <person name="Plunkett G. III"/>
            <person name="San Francisco M.J."/>
            <person name="Charkowski A.O."/>
            <person name="Py B."/>
            <person name="Bell K."/>
            <person name="Rauscher L."/>
            <person name="Rodriguez-Palenzuela P."/>
            <person name="Toussaint A."/>
            <person name="Holeva M.C."/>
            <person name="He S.Y."/>
            <person name="Douet V."/>
            <person name="Boccara M."/>
            <person name="Blanco C."/>
            <person name="Toth I."/>
            <person name="Anderson B.D."/>
            <person name="Biehl B.S."/>
            <person name="Mau B."/>
            <person name="Flynn S.M."/>
            <person name="Barras F."/>
            <person name="Lindeberg M."/>
            <person name="Birch P.R."/>
            <person name="Tsuyumu S."/>
            <person name="Shi X."/>
            <person name="Hibbing M."/>
            <person name="Yap M.N."/>
            <person name="Carpentier M."/>
            <person name="Dassa E."/>
            <person name="Umehara M."/>
            <person name="Kim J.F."/>
            <person name="Rusch M."/>
            <person name="Soni P."/>
            <person name="Mayhew G.F."/>
            <person name="Fouts D.E."/>
            <person name="Gill S.R."/>
            <person name="Blattner F.R."/>
            <person name="Keen N.T."/>
            <person name="Perna N.T."/>
        </authorList>
    </citation>
    <scope>NUCLEOTIDE SEQUENCE [LARGE SCALE GENOMIC DNA]</scope>
    <source>
        <strain evidence="11 12">3937</strain>
    </source>
</reference>
<dbReference type="GO" id="GO:0030313">
    <property type="term" value="C:cell envelope"/>
    <property type="evidence" value="ECO:0007669"/>
    <property type="project" value="UniProtKB-SubCell"/>
</dbReference>
<dbReference type="Gene3D" id="2.40.420.20">
    <property type="match status" value="1"/>
</dbReference>
<evidence type="ECO:0000259" key="9">
    <source>
        <dbReference type="Pfam" id="PF25917"/>
    </source>
</evidence>
<dbReference type="PANTHER" id="PTHR30469:SF33">
    <property type="entry name" value="SLR1207 PROTEIN"/>
    <property type="match status" value="1"/>
</dbReference>
<feature type="transmembrane region" description="Helical" evidence="7">
    <location>
        <begin position="26"/>
        <end position="44"/>
    </location>
</feature>
<protein>
    <submittedName>
        <fullName evidence="11">Macrolide-specific efflux protein</fullName>
    </submittedName>
</protein>
<evidence type="ECO:0000256" key="3">
    <source>
        <dbReference type="ARBA" id="ARBA00022448"/>
    </source>
</evidence>
<accession>E0SB41</accession>
<dbReference type="eggNOG" id="COG0845">
    <property type="taxonomic scope" value="Bacteria"/>
</dbReference>
<proteinExistence type="inferred from homology"/>
<evidence type="ECO:0000256" key="7">
    <source>
        <dbReference type="SAM" id="Phobius"/>
    </source>
</evidence>
<keyword evidence="7" id="KW-0472">Membrane</keyword>
<dbReference type="GO" id="GO:1990195">
    <property type="term" value="C:macrolide transmembrane transporter complex"/>
    <property type="evidence" value="ECO:0007669"/>
    <property type="project" value="InterPro"/>
</dbReference>
<feature type="domain" description="Multidrug resistance protein MdtA-like alpha-helical hairpin" evidence="8">
    <location>
        <begin position="125"/>
        <end position="201"/>
    </location>
</feature>
<keyword evidence="12" id="KW-1185">Reference proteome</keyword>
<dbReference type="GO" id="GO:0015562">
    <property type="term" value="F:efflux transmembrane transporter activity"/>
    <property type="evidence" value="ECO:0007669"/>
    <property type="project" value="TreeGrafter"/>
</dbReference>
<evidence type="ECO:0000256" key="5">
    <source>
        <dbReference type="SAM" id="Coils"/>
    </source>
</evidence>
<keyword evidence="4 5" id="KW-0175">Coiled coil</keyword>
<name>E0SB41_DICD3</name>
<evidence type="ECO:0000256" key="2">
    <source>
        <dbReference type="ARBA" id="ARBA00009477"/>
    </source>
</evidence>
<dbReference type="AlphaFoldDB" id="E0SB41"/>
<feature type="region of interest" description="Disordered" evidence="6">
    <location>
        <begin position="283"/>
        <end position="308"/>
    </location>
</feature>
<dbReference type="InterPro" id="IPR030190">
    <property type="entry name" value="MacA_alpha-hairpin_sf"/>
</dbReference>
<evidence type="ECO:0000313" key="12">
    <source>
        <dbReference type="Proteomes" id="UP000006859"/>
    </source>
</evidence>
<comment type="similarity">
    <text evidence="2">Belongs to the membrane fusion protein (MFP) (TC 8.A.1) family.</text>
</comment>
<dbReference type="EMBL" id="CP002038">
    <property type="protein sequence ID" value="ADM97139.1"/>
    <property type="molecule type" value="Genomic_DNA"/>
</dbReference>
<dbReference type="InterPro" id="IPR006143">
    <property type="entry name" value="RND_pump_MFP"/>
</dbReference>
<dbReference type="HOGENOM" id="CLU_018816_14_1_6"/>
<evidence type="ECO:0000256" key="4">
    <source>
        <dbReference type="ARBA" id="ARBA00023054"/>
    </source>
</evidence>
<evidence type="ECO:0000313" key="11">
    <source>
        <dbReference type="EMBL" id="ADM97139.1"/>
    </source>
</evidence>
<organism evidence="11 12">
    <name type="scientific">Dickeya dadantii (strain 3937)</name>
    <name type="common">Erwinia chrysanthemi (strain 3937)</name>
    <dbReference type="NCBI Taxonomy" id="198628"/>
    <lineage>
        <taxon>Bacteria</taxon>
        <taxon>Pseudomonadati</taxon>
        <taxon>Pseudomonadota</taxon>
        <taxon>Gammaproteobacteria</taxon>
        <taxon>Enterobacterales</taxon>
        <taxon>Pectobacteriaceae</taxon>
        <taxon>Dickeya</taxon>
    </lineage>
</organism>
<dbReference type="Gene3D" id="2.40.30.170">
    <property type="match status" value="1"/>
</dbReference>
<feature type="region of interest" description="Disordered" evidence="6">
    <location>
        <begin position="400"/>
        <end position="421"/>
    </location>
</feature>
<evidence type="ECO:0000256" key="1">
    <source>
        <dbReference type="ARBA" id="ARBA00004196"/>
    </source>
</evidence>
<dbReference type="PANTHER" id="PTHR30469">
    <property type="entry name" value="MULTIDRUG RESISTANCE PROTEIN MDTA"/>
    <property type="match status" value="1"/>
</dbReference>
<dbReference type="GO" id="GO:1990961">
    <property type="term" value="P:xenobiotic detoxification by transmembrane export across the plasma membrane"/>
    <property type="evidence" value="ECO:0007669"/>
    <property type="project" value="InterPro"/>
</dbReference>
<sequence>MFFVSAFYSAKDASVLMRFRPRSSRFWWILTGLAALTLFVIFRLSRPAPPPNYITATVDVRDLQQTVLADGTVNARKLVSVGAQVSGQIKALHVSLGDKVKQGQLLAEIDDLTQQNTLRDSKAALDNIQAQRASRQATLRNNQLSWQRQHSLMQKGVGAQADYDSAKATLDATQADIDALDAQIVRAKIAVNTAQVNLGYTKIVSPMNGTVVALPVEQGQTVNAVQSAPTIAKVANLDTMTIEAKISEADVINVRTGMPVWFTILGNPNKRYQAVLRAIEPAPESISSDSSSTSGSGTTTSSTNSSSSSSAIYYNGLFDVDNPDETLRISMTAQVYILLSEAKRAIVAPVSALINRQGKLFVQVTQPQGRPELREVTTGISDNAYIQLLSGVQPGEEVVISQQTASDSSGASSAPPPPMGF</sequence>
<comment type="subcellular location">
    <subcellularLocation>
        <location evidence="1">Cell envelope</location>
    </subcellularLocation>
</comment>
<dbReference type="Proteomes" id="UP000006859">
    <property type="component" value="Chromosome"/>
</dbReference>
<dbReference type="Pfam" id="PF25917">
    <property type="entry name" value="BSH_RND"/>
    <property type="match status" value="1"/>
</dbReference>
<dbReference type="NCBIfam" id="TIGR01730">
    <property type="entry name" value="RND_mfp"/>
    <property type="match status" value="1"/>
</dbReference>
<dbReference type="GO" id="GO:0019898">
    <property type="term" value="C:extrinsic component of membrane"/>
    <property type="evidence" value="ECO:0007669"/>
    <property type="project" value="InterPro"/>
</dbReference>
<dbReference type="KEGG" id="ddd:Dda3937_01420"/>
<evidence type="ECO:0000259" key="10">
    <source>
        <dbReference type="Pfam" id="PF25967"/>
    </source>
</evidence>
<dbReference type="SUPFAM" id="SSF111369">
    <property type="entry name" value="HlyD-like secretion proteins"/>
    <property type="match status" value="1"/>
</dbReference>
<dbReference type="Pfam" id="PF25967">
    <property type="entry name" value="RND-MFP_C"/>
    <property type="match status" value="1"/>
</dbReference>
<dbReference type="Gene3D" id="6.10.140.1990">
    <property type="match status" value="1"/>
</dbReference>
<dbReference type="GO" id="GO:1990281">
    <property type="term" value="C:efflux pump complex"/>
    <property type="evidence" value="ECO:0007669"/>
    <property type="project" value="TreeGrafter"/>
</dbReference>
<evidence type="ECO:0000259" key="8">
    <source>
        <dbReference type="Pfam" id="PF25876"/>
    </source>
</evidence>
<dbReference type="STRING" id="198628.Dda3937_01420"/>
<feature type="domain" description="Multidrug resistance protein MdtA-like C-terminal permuted SH3" evidence="10">
    <location>
        <begin position="345"/>
        <end position="402"/>
    </location>
</feature>
<keyword evidence="3" id="KW-0813">Transport</keyword>
<dbReference type="Pfam" id="PF25876">
    <property type="entry name" value="HH_MFP_RND"/>
    <property type="match status" value="1"/>
</dbReference>
<dbReference type="Gene3D" id="2.40.50.100">
    <property type="match status" value="1"/>
</dbReference>